<dbReference type="AlphaFoldDB" id="A0A9P7M7X0"/>
<keyword evidence="6" id="KW-1185">Reference proteome</keyword>
<comment type="caution">
    <text evidence="5">The sequence shown here is derived from an EMBL/GenBank/DDBJ whole genome shotgun (WGS) entry which is preliminary data.</text>
</comment>
<dbReference type="Gene3D" id="3.30.300.30">
    <property type="match status" value="1"/>
</dbReference>
<evidence type="ECO:0000259" key="4">
    <source>
        <dbReference type="Pfam" id="PF13193"/>
    </source>
</evidence>
<feature type="domain" description="AMP-dependent synthetase/ligase" evidence="3">
    <location>
        <begin position="25"/>
        <end position="393"/>
    </location>
</feature>
<dbReference type="Proteomes" id="UP000706124">
    <property type="component" value="Unassembled WGS sequence"/>
</dbReference>
<dbReference type="GO" id="GO:0016405">
    <property type="term" value="F:CoA-ligase activity"/>
    <property type="evidence" value="ECO:0007669"/>
    <property type="project" value="TreeGrafter"/>
</dbReference>
<dbReference type="Gene3D" id="3.40.50.12780">
    <property type="entry name" value="N-terminal domain of ligase-like"/>
    <property type="match status" value="1"/>
</dbReference>
<evidence type="ECO:0000256" key="2">
    <source>
        <dbReference type="ARBA" id="ARBA00022598"/>
    </source>
</evidence>
<dbReference type="InterPro" id="IPR045851">
    <property type="entry name" value="AMP-bd_C_sf"/>
</dbReference>
<dbReference type="Pfam" id="PF00501">
    <property type="entry name" value="AMP-binding"/>
    <property type="match status" value="1"/>
</dbReference>
<dbReference type="PANTHER" id="PTHR24096:SF149">
    <property type="entry name" value="AMP-BINDING DOMAIN-CONTAINING PROTEIN-RELATED"/>
    <property type="match status" value="1"/>
</dbReference>
<evidence type="ECO:0000313" key="5">
    <source>
        <dbReference type="EMBL" id="KAG5932414.1"/>
    </source>
</evidence>
<evidence type="ECO:0000256" key="1">
    <source>
        <dbReference type="ARBA" id="ARBA00006432"/>
    </source>
</evidence>
<dbReference type="SUPFAM" id="SSF56801">
    <property type="entry name" value="Acetyl-CoA synthetase-like"/>
    <property type="match status" value="1"/>
</dbReference>
<dbReference type="EMBL" id="SRPO01000455">
    <property type="protein sequence ID" value="KAG5932414.1"/>
    <property type="molecule type" value="Genomic_DNA"/>
</dbReference>
<feature type="domain" description="AMP-binding enzyme C-terminal" evidence="4">
    <location>
        <begin position="444"/>
        <end position="524"/>
    </location>
</feature>
<dbReference type="CDD" id="cd05911">
    <property type="entry name" value="Firefly_Luc_like"/>
    <property type="match status" value="1"/>
</dbReference>
<dbReference type="InterPro" id="IPR042099">
    <property type="entry name" value="ANL_N_sf"/>
</dbReference>
<proteinExistence type="inferred from homology"/>
<dbReference type="InterPro" id="IPR000873">
    <property type="entry name" value="AMP-dep_synth/lig_dom"/>
</dbReference>
<reference evidence="5 6" key="1">
    <citation type="journal article" date="2020" name="bioRxiv">
        <title>Whole genome comparisons of ergot fungi reveals the divergence and evolution of species within the genus Claviceps are the result of varying mechanisms driving genome evolution and host range expansion.</title>
        <authorList>
            <person name="Wyka S.A."/>
            <person name="Mondo S.J."/>
            <person name="Liu M."/>
            <person name="Dettman J."/>
            <person name="Nalam V."/>
            <person name="Broders K.D."/>
        </authorList>
    </citation>
    <scope>NUCLEOTIDE SEQUENCE [LARGE SCALE GENOMIC DNA]</scope>
    <source>
        <strain evidence="5 6">CCC 1485</strain>
    </source>
</reference>
<sequence length="548" mass="61507">MPITSEWTVDVPVIDIWTMYFATPKEYPPDHVLFIDGDTDHSYTYHDVKESSVQFGKGLKHNFNWQKGDVLAFFTPNCIDTPILTYGLHWAGGVASPANPTYTVDELARQLSDSKAAALVTQTPFLNKAVEAAQKAGIPLDRVLLMGDGKDASGKYRHWRDLTAKGAWLQPRKTVVDPKKDLAYLVYSSGTTGLPKGVMLTHYNLVANAYQSSRVDPKFLSWDSDSHLGVLPFFHIYGLSVALNITMNTGCRMVVLPKFDIEKACKLIEKHGLTFLYVPPPIVLALGKHPVVDKYDMKSLRWINSGAAPLGVDLVEAVWNRLSIGVKQGYGLSETSPITHTQLPDEWWKFQGSVGRLLPLMEAKIVDLDGKELPQGEAGEILLKGPNVFHGYWNRPDLKDETFTDDGWYRTGDVGYACKRGHFYITDRIKELIKYKGFQVPPAELEAKLLARQDINDVCVIGVWNNEQHTEVPRAYVVVRPDVQETEQLAQEITEWLAERVSPPKRLRGGLRFVKEIPKSASGKILRRVLKDQVKREEGDGRGPKAKL</sequence>
<dbReference type="OrthoDB" id="6509636at2759"/>
<dbReference type="Pfam" id="PF13193">
    <property type="entry name" value="AMP-binding_C"/>
    <property type="match status" value="1"/>
</dbReference>
<keyword evidence="2" id="KW-0436">Ligase</keyword>
<dbReference type="InterPro" id="IPR020845">
    <property type="entry name" value="AMP-binding_CS"/>
</dbReference>
<accession>A0A9P7M7X0</accession>
<evidence type="ECO:0000259" key="3">
    <source>
        <dbReference type="Pfam" id="PF00501"/>
    </source>
</evidence>
<name>A0A9P7M7X0_9HYPO</name>
<comment type="similarity">
    <text evidence="1">Belongs to the ATP-dependent AMP-binding enzyme family.</text>
</comment>
<protein>
    <submittedName>
        <fullName evidence="5">Uncharacterized protein</fullName>
    </submittedName>
</protein>
<organism evidence="5 6">
    <name type="scientific">Claviceps pazoutovae</name>
    <dbReference type="NCBI Taxonomy" id="1649127"/>
    <lineage>
        <taxon>Eukaryota</taxon>
        <taxon>Fungi</taxon>
        <taxon>Dikarya</taxon>
        <taxon>Ascomycota</taxon>
        <taxon>Pezizomycotina</taxon>
        <taxon>Sordariomycetes</taxon>
        <taxon>Hypocreomycetidae</taxon>
        <taxon>Hypocreales</taxon>
        <taxon>Clavicipitaceae</taxon>
        <taxon>Claviceps</taxon>
    </lineage>
</organism>
<dbReference type="InterPro" id="IPR025110">
    <property type="entry name" value="AMP-bd_C"/>
</dbReference>
<gene>
    <name evidence="5" type="ORF">E4U60_005258</name>
</gene>
<dbReference type="PROSITE" id="PS00455">
    <property type="entry name" value="AMP_BINDING"/>
    <property type="match status" value="1"/>
</dbReference>
<dbReference type="PANTHER" id="PTHR24096">
    <property type="entry name" value="LONG-CHAIN-FATTY-ACID--COA LIGASE"/>
    <property type="match status" value="1"/>
</dbReference>
<evidence type="ECO:0000313" key="6">
    <source>
        <dbReference type="Proteomes" id="UP000706124"/>
    </source>
</evidence>